<reference evidence="7 8" key="1">
    <citation type="journal article" date="2015" name="Plant Cell">
        <title>Oil accumulation by the oleaginous diatom Fistulifera solaris as revealed by the genome and transcriptome.</title>
        <authorList>
            <person name="Tanaka T."/>
            <person name="Maeda Y."/>
            <person name="Veluchamy A."/>
            <person name="Tanaka M."/>
            <person name="Abida H."/>
            <person name="Marechal E."/>
            <person name="Bowler C."/>
            <person name="Muto M."/>
            <person name="Sunaga Y."/>
            <person name="Tanaka M."/>
            <person name="Yoshino T."/>
            <person name="Taniguchi T."/>
            <person name="Fukuda Y."/>
            <person name="Nemoto M."/>
            <person name="Matsumoto M."/>
            <person name="Wong P.S."/>
            <person name="Aburatani S."/>
            <person name="Fujibuchi W."/>
        </authorList>
    </citation>
    <scope>NUCLEOTIDE SEQUENCE [LARGE SCALE GENOMIC DNA]</scope>
    <source>
        <strain evidence="7 8">JPCC DA0580</strain>
    </source>
</reference>
<dbReference type="InParanoid" id="A0A1Z5JQC1"/>
<evidence type="ECO:0000256" key="4">
    <source>
        <dbReference type="ARBA" id="ARBA00022989"/>
    </source>
</evidence>
<organism evidence="7 8">
    <name type="scientific">Fistulifera solaris</name>
    <name type="common">Oleaginous diatom</name>
    <dbReference type="NCBI Taxonomy" id="1519565"/>
    <lineage>
        <taxon>Eukaryota</taxon>
        <taxon>Sar</taxon>
        <taxon>Stramenopiles</taxon>
        <taxon>Ochrophyta</taxon>
        <taxon>Bacillariophyta</taxon>
        <taxon>Bacillariophyceae</taxon>
        <taxon>Bacillariophycidae</taxon>
        <taxon>Naviculales</taxon>
        <taxon>Naviculaceae</taxon>
        <taxon>Fistulifera</taxon>
    </lineage>
</organism>
<comment type="similarity">
    <text evidence="2">Belongs to the multi antimicrobial extrusion (MATE) (TC 2.A.66.1) family.</text>
</comment>
<evidence type="ECO:0000313" key="8">
    <source>
        <dbReference type="Proteomes" id="UP000198406"/>
    </source>
</evidence>
<dbReference type="InterPro" id="IPR002528">
    <property type="entry name" value="MATE_fam"/>
</dbReference>
<comment type="subcellular location">
    <subcellularLocation>
        <location evidence="1">Membrane</location>
        <topology evidence="1">Multi-pass membrane protein</topology>
    </subcellularLocation>
</comment>
<name>A0A1Z5JQC1_FISSO</name>
<protein>
    <recommendedName>
        <fullName evidence="9">Multidrug resistance protein, MATE family</fullName>
    </recommendedName>
</protein>
<dbReference type="GO" id="GO:0016020">
    <property type="term" value="C:membrane"/>
    <property type="evidence" value="ECO:0007669"/>
    <property type="project" value="UniProtKB-SubCell"/>
</dbReference>
<comment type="caution">
    <text evidence="7">The sequence shown here is derived from an EMBL/GenBank/DDBJ whole genome shotgun (WGS) entry which is preliminary data.</text>
</comment>
<keyword evidence="8" id="KW-1185">Reference proteome</keyword>
<keyword evidence="3 6" id="KW-0812">Transmembrane</keyword>
<sequence length="534" mass="56448">MRPALKVAALTALLVKFEYSSALIQFRHASHSFQLVPRSTSSILGAQSPSGLDSDALFKSPADLSSDEVFVSRSEPTKPAKQTSKRSMLKFALPALGIYLSNPLLSNIDNAFVGKLVGTKGLAALSPATLCIDQMLYLFTFLSRATTGLVASAYGATAESSEGNVDAAREAAAAPLTVSLMAGVVLCLFYAVGTPSLLSSLNVHPSLRQSATSYIHWRGAISSFALAQSICLSVLMATRDVMTPLKIVALASVLNIIGDALLCAWPLRMGVTGAAIATAAATVFSSLVMMKSLHTKRLLPKLRLPQKNEFMSLLSYTGPLLAVTLTRLGGLVAMQTSAMALGVQPLAAYQLCLNLLVFFLLFGEPLSQLSQTQLPPLLDKGDSETIRGNLKSVGVLAVITALGIGATTVSAINFGSGWFTSDPAVQLLAKQAALSVFLAVTASILSVAADGAMLASRDFGFLLTMGMGTFLPQFLLLKTRCDSLSFVFGTFTMRLGMYFVAALARVLLGYGPLGRAVRPELAARRRISKGFETK</sequence>
<gene>
    <name evidence="7" type="ORF">FisN_3Hh315</name>
</gene>
<feature type="transmembrane region" description="Helical" evidence="6">
    <location>
        <begin position="215"/>
        <end position="235"/>
    </location>
</feature>
<feature type="transmembrane region" description="Helical" evidence="6">
    <location>
        <begin position="176"/>
        <end position="195"/>
    </location>
</feature>
<feature type="transmembrane region" description="Helical" evidence="6">
    <location>
        <begin position="247"/>
        <end position="267"/>
    </location>
</feature>
<evidence type="ECO:0000256" key="2">
    <source>
        <dbReference type="ARBA" id="ARBA00010199"/>
    </source>
</evidence>
<dbReference type="Pfam" id="PF01554">
    <property type="entry name" value="MatE"/>
    <property type="match status" value="1"/>
</dbReference>
<evidence type="ECO:0000256" key="6">
    <source>
        <dbReference type="SAM" id="Phobius"/>
    </source>
</evidence>
<feature type="transmembrane region" description="Helical" evidence="6">
    <location>
        <begin position="313"/>
        <end position="334"/>
    </location>
</feature>
<dbReference type="OrthoDB" id="423427at2759"/>
<evidence type="ECO:0000313" key="7">
    <source>
        <dbReference type="EMBL" id="GAX16204.1"/>
    </source>
</evidence>
<dbReference type="InterPro" id="IPR044644">
    <property type="entry name" value="DinF-like"/>
</dbReference>
<dbReference type="Proteomes" id="UP000198406">
    <property type="component" value="Unassembled WGS sequence"/>
</dbReference>
<evidence type="ECO:0000256" key="5">
    <source>
        <dbReference type="ARBA" id="ARBA00023136"/>
    </source>
</evidence>
<dbReference type="PANTHER" id="PTHR42893">
    <property type="entry name" value="PROTEIN DETOXIFICATION 44, CHLOROPLASTIC-RELATED"/>
    <property type="match status" value="1"/>
</dbReference>
<keyword evidence="5 6" id="KW-0472">Membrane</keyword>
<feature type="transmembrane region" description="Helical" evidence="6">
    <location>
        <begin position="432"/>
        <end position="452"/>
    </location>
</feature>
<dbReference type="GO" id="GO:0042910">
    <property type="term" value="F:xenobiotic transmembrane transporter activity"/>
    <property type="evidence" value="ECO:0007669"/>
    <property type="project" value="InterPro"/>
</dbReference>
<keyword evidence="4 6" id="KW-1133">Transmembrane helix</keyword>
<dbReference type="GO" id="GO:0015297">
    <property type="term" value="F:antiporter activity"/>
    <property type="evidence" value="ECO:0007669"/>
    <property type="project" value="InterPro"/>
</dbReference>
<dbReference type="AlphaFoldDB" id="A0A1Z5JQC1"/>
<evidence type="ECO:0008006" key="9">
    <source>
        <dbReference type="Google" id="ProtNLM"/>
    </source>
</evidence>
<accession>A0A1Z5JQC1</accession>
<proteinExistence type="inferred from homology"/>
<feature type="transmembrane region" description="Helical" evidence="6">
    <location>
        <begin position="459"/>
        <end position="477"/>
    </location>
</feature>
<feature type="transmembrane region" description="Helical" evidence="6">
    <location>
        <begin position="346"/>
        <end position="363"/>
    </location>
</feature>
<evidence type="ECO:0000256" key="1">
    <source>
        <dbReference type="ARBA" id="ARBA00004141"/>
    </source>
</evidence>
<feature type="transmembrane region" description="Helical" evidence="6">
    <location>
        <begin position="273"/>
        <end position="293"/>
    </location>
</feature>
<dbReference type="PANTHER" id="PTHR42893:SF9">
    <property type="entry name" value="PROTEIN DETOXIFICATION 46, CHLOROPLASTIC"/>
    <property type="match status" value="1"/>
</dbReference>
<evidence type="ECO:0000256" key="3">
    <source>
        <dbReference type="ARBA" id="ARBA00022692"/>
    </source>
</evidence>
<feature type="transmembrane region" description="Helical" evidence="6">
    <location>
        <begin position="483"/>
        <end position="508"/>
    </location>
</feature>
<feature type="transmembrane region" description="Helical" evidence="6">
    <location>
        <begin position="393"/>
        <end position="412"/>
    </location>
</feature>
<dbReference type="EMBL" id="BDSP01000102">
    <property type="protein sequence ID" value="GAX16204.1"/>
    <property type="molecule type" value="Genomic_DNA"/>
</dbReference>